<comment type="subcellular location">
    <subcellularLocation>
        <location evidence="1">Cell inner membrane</location>
        <topology evidence="1">Multi-pass membrane protein</topology>
    </subcellularLocation>
    <subcellularLocation>
        <location evidence="9">Cell membrane</location>
        <topology evidence="9">Multi-pass membrane protein</topology>
    </subcellularLocation>
</comment>
<feature type="transmembrane region" description="Helical" evidence="9">
    <location>
        <begin position="132"/>
        <end position="158"/>
    </location>
</feature>
<dbReference type="AlphaFoldDB" id="A0A2N2F363"/>
<keyword evidence="7 9" id="KW-1133">Transmembrane helix</keyword>
<organism evidence="11 12">
    <name type="scientific">Candidatus Dojkabacteria bacterium HGW-Dojkabacteria-1</name>
    <dbReference type="NCBI Taxonomy" id="2013761"/>
    <lineage>
        <taxon>Bacteria</taxon>
        <taxon>Candidatus Dojkabacteria</taxon>
    </lineage>
</organism>
<dbReference type="GO" id="GO:0140359">
    <property type="term" value="F:ABC-type transporter activity"/>
    <property type="evidence" value="ECO:0007669"/>
    <property type="project" value="InterPro"/>
</dbReference>
<accession>A0A2N2F363</accession>
<evidence type="ECO:0000256" key="5">
    <source>
        <dbReference type="ARBA" id="ARBA00022519"/>
    </source>
</evidence>
<feature type="transmembrane region" description="Helical" evidence="9">
    <location>
        <begin position="165"/>
        <end position="182"/>
    </location>
</feature>
<feature type="transmembrane region" description="Helical" evidence="9">
    <location>
        <begin position="225"/>
        <end position="243"/>
    </location>
</feature>
<dbReference type="Proteomes" id="UP000233417">
    <property type="component" value="Unassembled WGS sequence"/>
</dbReference>
<dbReference type="Pfam" id="PF01061">
    <property type="entry name" value="ABC2_membrane"/>
    <property type="match status" value="1"/>
</dbReference>
<evidence type="ECO:0000256" key="4">
    <source>
        <dbReference type="ARBA" id="ARBA00022475"/>
    </source>
</evidence>
<keyword evidence="8 9" id="KW-0472">Membrane</keyword>
<protein>
    <recommendedName>
        <fullName evidence="9">Transport permease protein</fullName>
    </recommendedName>
</protein>
<feature type="transmembrane region" description="Helical" evidence="9">
    <location>
        <begin position="24"/>
        <end position="45"/>
    </location>
</feature>
<feature type="transmembrane region" description="Helical" evidence="9">
    <location>
        <begin position="97"/>
        <end position="126"/>
    </location>
</feature>
<keyword evidence="6 9" id="KW-0812">Transmembrane</keyword>
<evidence type="ECO:0000256" key="9">
    <source>
        <dbReference type="RuleBase" id="RU361157"/>
    </source>
</evidence>
<dbReference type="InterPro" id="IPR047817">
    <property type="entry name" value="ABC2_TM_bact-type"/>
</dbReference>
<feature type="transmembrane region" description="Helical" evidence="9">
    <location>
        <begin position="57"/>
        <end position="77"/>
    </location>
</feature>
<evidence type="ECO:0000259" key="10">
    <source>
        <dbReference type="PROSITE" id="PS51012"/>
    </source>
</evidence>
<keyword evidence="4 9" id="KW-1003">Cell membrane</keyword>
<keyword evidence="3 9" id="KW-0813">Transport</keyword>
<keyword evidence="5" id="KW-0997">Cell inner membrane</keyword>
<evidence type="ECO:0000313" key="12">
    <source>
        <dbReference type="Proteomes" id="UP000233417"/>
    </source>
</evidence>
<evidence type="ECO:0000313" key="11">
    <source>
        <dbReference type="EMBL" id="PKN02632.1"/>
    </source>
</evidence>
<evidence type="ECO:0000256" key="1">
    <source>
        <dbReference type="ARBA" id="ARBA00004429"/>
    </source>
</evidence>
<dbReference type="PANTHER" id="PTHR30413">
    <property type="entry name" value="INNER MEMBRANE TRANSPORT PERMEASE"/>
    <property type="match status" value="1"/>
</dbReference>
<evidence type="ECO:0000256" key="7">
    <source>
        <dbReference type="ARBA" id="ARBA00022989"/>
    </source>
</evidence>
<feature type="domain" description="ABC transmembrane type-2" evidence="10">
    <location>
        <begin position="25"/>
        <end position="246"/>
    </location>
</feature>
<reference evidence="11 12" key="1">
    <citation type="journal article" date="2017" name="ISME J.">
        <title>Potential for microbial H2 and metal transformations associated with novel bacteria and archaea in deep terrestrial subsurface sediments.</title>
        <authorList>
            <person name="Hernsdorf A.W."/>
            <person name="Amano Y."/>
            <person name="Miyakawa K."/>
            <person name="Ise K."/>
            <person name="Suzuki Y."/>
            <person name="Anantharaman K."/>
            <person name="Probst A."/>
            <person name="Burstein D."/>
            <person name="Thomas B.C."/>
            <person name="Banfield J.F."/>
        </authorList>
    </citation>
    <scope>NUCLEOTIDE SEQUENCE [LARGE SCALE GENOMIC DNA]</scope>
    <source>
        <strain evidence="11">HGW-Dojkabacteria-1</strain>
    </source>
</reference>
<dbReference type="InterPro" id="IPR013525">
    <property type="entry name" value="ABC2_TM"/>
</dbReference>
<sequence length="254" mass="29237">MSNYLELLKEFIKTDFQLRYKNSYLGLIWIVLKPLALFGVIYTVFSNIMSMDDDYMMSLLLGIMFITFFSEGVMMGLGSLMAKSGIILKIKFPREIVVFSSVTIAFIDFLFNMIVFAIFTIFTPVVITLPSILLFIAAIFSLYFLIMGAALFLSVIFIKLRDIHNLMQVVLQLFFWATPIYYKLEMLPERLQNIILLNPLTRILIAVRHGLITGGDVGVEDFLKLAPISLFCLIFLLFGILFFRNRVTKIAEYF</sequence>
<dbReference type="PROSITE" id="PS51012">
    <property type="entry name" value="ABC_TM2"/>
    <property type="match status" value="1"/>
</dbReference>
<proteinExistence type="inferred from homology"/>
<evidence type="ECO:0000256" key="2">
    <source>
        <dbReference type="ARBA" id="ARBA00007783"/>
    </source>
</evidence>
<gene>
    <name evidence="11" type="ORF">CVU76_01170</name>
</gene>
<dbReference type="PANTHER" id="PTHR30413:SF8">
    <property type="entry name" value="TRANSPORT PERMEASE PROTEIN"/>
    <property type="match status" value="1"/>
</dbReference>
<dbReference type="GO" id="GO:0005886">
    <property type="term" value="C:plasma membrane"/>
    <property type="evidence" value="ECO:0007669"/>
    <property type="project" value="UniProtKB-SubCell"/>
</dbReference>
<evidence type="ECO:0000256" key="3">
    <source>
        <dbReference type="ARBA" id="ARBA00022448"/>
    </source>
</evidence>
<evidence type="ECO:0000256" key="6">
    <source>
        <dbReference type="ARBA" id="ARBA00022692"/>
    </source>
</evidence>
<dbReference type="GO" id="GO:0015920">
    <property type="term" value="P:lipopolysaccharide transport"/>
    <property type="evidence" value="ECO:0007669"/>
    <property type="project" value="TreeGrafter"/>
</dbReference>
<comment type="similarity">
    <text evidence="2 9">Belongs to the ABC-2 integral membrane protein family.</text>
</comment>
<evidence type="ECO:0000256" key="8">
    <source>
        <dbReference type="ARBA" id="ARBA00023136"/>
    </source>
</evidence>
<comment type="caution">
    <text evidence="11">The sequence shown here is derived from an EMBL/GenBank/DDBJ whole genome shotgun (WGS) entry which is preliminary data.</text>
</comment>
<name>A0A2N2F363_9BACT</name>
<dbReference type="EMBL" id="PHAO01000001">
    <property type="protein sequence ID" value="PKN02632.1"/>
    <property type="molecule type" value="Genomic_DNA"/>
</dbReference>